<dbReference type="HOGENOM" id="CLU_884082_0_0_1"/>
<accession>A0A0D3K9R1</accession>
<feature type="region of interest" description="Disordered" evidence="1">
    <location>
        <begin position="91"/>
        <end position="117"/>
    </location>
</feature>
<sequence length="315" mass="34384">MQALLDELCDTTPKHLDGLCEQLGQDEDLSGLHREDVLDGYWMTAHFHPLWALYGEFLKLFPSAVRPAAAAKLKAELDVVLEVVLGATSARAASSSPPSPVSLLAPPSGEPAVSRDLHASPGDAAATAAVGKAGGTFNADSADKEVSTALTFEILGRDTPAWLVRDVEQLMKESFDEWPATLLEYRRGYRALVALNEQKELLAACWFVRHLSYLFCPAFATRREFRGQGIGEEMMAELKSMADGTGLTGLSISERHPGYQAQRAPKYWHVIVSRLLLVGPPRRETVDLFVSCDTHNPDGFAASPAGEILKKVQHF</sequence>
<feature type="domain" description="N-acetyltransferase" evidence="2">
    <location>
        <begin position="154"/>
        <end position="278"/>
    </location>
</feature>
<dbReference type="GeneID" id="17277769"/>
<feature type="compositionally biased region" description="Low complexity" evidence="1">
    <location>
        <begin position="91"/>
        <end position="107"/>
    </location>
</feature>
<reference evidence="3" key="2">
    <citation type="submission" date="2024-10" db="UniProtKB">
        <authorList>
            <consortium name="EnsemblProtists"/>
        </authorList>
    </citation>
    <scope>IDENTIFICATION</scope>
</reference>
<dbReference type="EnsemblProtists" id="EOD32496">
    <property type="protein sequence ID" value="EOD32496"/>
    <property type="gene ID" value="EMIHUDRAFT_230844"/>
</dbReference>
<organism evidence="3 4">
    <name type="scientific">Emiliania huxleyi (strain CCMP1516)</name>
    <dbReference type="NCBI Taxonomy" id="280463"/>
    <lineage>
        <taxon>Eukaryota</taxon>
        <taxon>Haptista</taxon>
        <taxon>Haptophyta</taxon>
        <taxon>Prymnesiophyceae</taxon>
        <taxon>Isochrysidales</taxon>
        <taxon>Noelaerhabdaceae</taxon>
        <taxon>Emiliania</taxon>
    </lineage>
</organism>
<dbReference type="AlphaFoldDB" id="A0A0D3K9R1"/>
<evidence type="ECO:0000256" key="1">
    <source>
        <dbReference type="SAM" id="MobiDB-lite"/>
    </source>
</evidence>
<dbReference type="InterPro" id="IPR000182">
    <property type="entry name" value="GNAT_dom"/>
</dbReference>
<dbReference type="GO" id="GO:0016747">
    <property type="term" value="F:acyltransferase activity, transferring groups other than amino-acyl groups"/>
    <property type="evidence" value="ECO:0007669"/>
    <property type="project" value="InterPro"/>
</dbReference>
<reference evidence="4" key="1">
    <citation type="journal article" date="2013" name="Nature">
        <title>Pan genome of the phytoplankton Emiliania underpins its global distribution.</title>
        <authorList>
            <person name="Read B.A."/>
            <person name="Kegel J."/>
            <person name="Klute M.J."/>
            <person name="Kuo A."/>
            <person name="Lefebvre S.C."/>
            <person name="Maumus F."/>
            <person name="Mayer C."/>
            <person name="Miller J."/>
            <person name="Monier A."/>
            <person name="Salamov A."/>
            <person name="Young J."/>
            <person name="Aguilar M."/>
            <person name="Claverie J.M."/>
            <person name="Frickenhaus S."/>
            <person name="Gonzalez K."/>
            <person name="Herman E.K."/>
            <person name="Lin Y.C."/>
            <person name="Napier J."/>
            <person name="Ogata H."/>
            <person name="Sarno A.F."/>
            <person name="Shmutz J."/>
            <person name="Schroeder D."/>
            <person name="de Vargas C."/>
            <person name="Verret F."/>
            <person name="von Dassow P."/>
            <person name="Valentin K."/>
            <person name="Van de Peer Y."/>
            <person name="Wheeler G."/>
            <person name="Dacks J.B."/>
            <person name="Delwiche C.F."/>
            <person name="Dyhrman S.T."/>
            <person name="Glockner G."/>
            <person name="John U."/>
            <person name="Richards T."/>
            <person name="Worden A.Z."/>
            <person name="Zhang X."/>
            <person name="Grigoriev I.V."/>
            <person name="Allen A.E."/>
            <person name="Bidle K."/>
            <person name="Borodovsky M."/>
            <person name="Bowler C."/>
            <person name="Brownlee C."/>
            <person name="Cock J.M."/>
            <person name="Elias M."/>
            <person name="Gladyshev V.N."/>
            <person name="Groth M."/>
            <person name="Guda C."/>
            <person name="Hadaegh A."/>
            <person name="Iglesias-Rodriguez M.D."/>
            <person name="Jenkins J."/>
            <person name="Jones B.M."/>
            <person name="Lawson T."/>
            <person name="Leese F."/>
            <person name="Lindquist E."/>
            <person name="Lobanov A."/>
            <person name="Lomsadze A."/>
            <person name="Malik S.B."/>
            <person name="Marsh M.E."/>
            <person name="Mackinder L."/>
            <person name="Mock T."/>
            <person name="Mueller-Roeber B."/>
            <person name="Pagarete A."/>
            <person name="Parker M."/>
            <person name="Probert I."/>
            <person name="Quesneville H."/>
            <person name="Raines C."/>
            <person name="Rensing S.A."/>
            <person name="Riano-Pachon D.M."/>
            <person name="Richier S."/>
            <person name="Rokitta S."/>
            <person name="Shiraiwa Y."/>
            <person name="Soanes D.M."/>
            <person name="van der Giezen M."/>
            <person name="Wahlund T.M."/>
            <person name="Williams B."/>
            <person name="Wilson W."/>
            <person name="Wolfe G."/>
            <person name="Wurch L.L."/>
        </authorList>
    </citation>
    <scope>NUCLEOTIDE SEQUENCE</scope>
</reference>
<dbReference type="RefSeq" id="XP_005784925.1">
    <property type="nucleotide sequence ID" value="XM_005784868.1"/>
</dbReference>
<evidence type="ECO:0000259" key="2">
    <source>
        <dbReference type="PROSITE" id="PS51186"/>
    </source>
</evidence>
<dbReference type="Proteomes" id="UP000013827">
    <property type="component" value="Unassembled WGS sequence"/>
</dbReference>
<dbReference type="Gene3D" id="3.40.630.30">
    <property type="match status" value="1"/>
</dbReference>
<keyword evidence="4" id="KW-1185">Reference proteome</keyword>
<dbReference type="InterPro" id="IPR016181">
    <property type="entry name" value="Acyl_CoA_acyltransferase"/>
</dbReference>
<name>A0A0D3K9R1_EMIH1</name>
<evidence type="ECO:0000313" key="3">
    <source>
        <dbReference type="EnsemblProtists" id="EOD32496"/>
    </source>
</evidence>
<dbReference type="PROSITE" id="PS51186">
    <property type="entry name" value="GNAT"/>
    <property type="match status" value="1"/>
</dbReference>
<dbReference type="SUPFAM" id="SSF55729">
    <property type="entry name" value="Acyl-CoA N-acyltransferases (Nat)"/>
    <property type="match status" value="1"/>
</dbReference>
<dbReference type="CDD" id="cd04301">
    <property type="entry name" value="NAT_SF"/>
    <property type="match status" value="1"/>
</dbReference>
<proteinExistence type="predicted"/>
<dbReference type="KEGG" id="ehx:EMIHUDRAFT_230844"/>
<evidence type="ECO:0000313" key="4">
    <source>
        <dbReference type="Proteomes" id="UP000013827"/>
    </source>
</evidence>
<dbReference type="PaxDb" id="2903-EOD32496"/>
<dbReference type="Pfam" id="PF00583">
    <property type="entry name" value="Acetyltransf_1"/>
    <property type="match status" value="1"/>
</dbReference>
<protein>
    <recommendedName>
        <fullName evidence="2">N-acetyltransferase domain-containing protein</fullName>
    </recommendedName>
</protein>